<dbReference type="SUPFAM" id="SSF101898">
    <property type="entry name" value="NHL repeat"/>
    <property type="match status" value="1"/>
</dbReference>
<feature type="chain" id="PRO_5046252766" evidence="1">
    <location>
        <begin position="19"/>
        <end position="308"/>
    </location>
</feature>
<gene>
    <name evidence="2" type="ORF">NEE14_004170</name>
</gene>
<organism evidence="2 3">
    <name type="scientific">Parabacteroides absconsus</name>
    <dbReference type="NCBI Taxonomy" id="2951805"/>
    <lineage>
        <taxon>Bacteria</taxon>
        <taxon>Pseudomonadati</taxon>
        <taxon>Bacteroidota</taxon>
        <taxon>Bacteroidia</taxon>
        <taxon>Bacteroidales</taxon>
        <taxon>Tannerellaceae</taxon>
        <taxon>Parabacteroides</taxon>
    </lineage>
</organism>
<accession>A0ABZ2IMD7</accession>
<name>A0ABZ2IMD7_9BACT</name>
<sequence length="308" mass="34083">MKKIVSLLFACLAMSVSAQTVKEVNDGIRYCESTYPYQDGLLIANFGTEELNPLNSEGKGYIVFYKEGKNEVMLPADGNLSAPKGMFVRNNYLYVCDVNKIVVYNLSDKMQKPQVLRLPEGNLFVNDLAADSHNHLYASVTNTDKIFRIDISNPAQPGQPQEWLNISGPNGLLIHDDILYVASYPADGVTKAENVIYRVENLENPSVQKLTQTTGQYDGIALAADGKSLYVTNWTPAQISRINLSDGSLSPLCVHLPENLIGPADMTVKDGWMYIPDLPNSRVLILKEPSCCKKEMSCCKKEEASCCK</sequence>
<proteinExistence type="predicted"/>
<protein>
    <submittedName>
        <fullName evidence="2">Uncharacterized protein</fullName>
    </submittedName>
</protein>
<dbReference type="EMBL" id="CP146284">
    <property type="protein sequence ID" value="WWV67190.1"/>
    <property type="molecule type" value="Genomic_DNA"/>
</dbReference>
<keyword evidence="1" id="KW-0732">Signal</keyword>
<evidence type="ECO:0000313" key="2">
    <source>
        <dbReference type="EMBL" id="WWV67190.1"/>
    </source>
</evidence>
<dbReference type="Gene3D" id="2.120.10.30">
    <property type="entry name" value="TolB, C-terminal domain"/>
    <property type="match status" value="1"/>
</dbReference>
<evidence type="ECO:0000313" key="3">
    <source>
        <dbReference type="Proteomes" id="UP001320603"/>
    </source>
</evidence>
<dbReference type="Proteomes" id="UP001320603">
    <property type="component" value="Chromosome"/>
</dbReference>
<dbReference type="InterPro" id="IPR011042">
    <property type="entry name" value="6-blade_b-propeller_TolB-like"/>
</dbReference>
<feature type="signal peptide" evidence="1">
    <location>
        <begin position="1"/>
        <end position="18"/>
    </location>
</feature>
<evidence type="ECO:0000256" key="1">
    <source>
        <dbReference type="SAM" id="SignalP"/>
    </source>
</evidence>
<keyword evidence="3" id="KW-1185">Reference proteome</keyword>
<dbReference type="RefSeq" id="WP_251968538.1">
    <property type="nucleotide sequence ID" value="NZ_CP146284.1"/>
</dbReference>
<reference evidence="2 3" key="1">
    <citation type="submission" date="2024-02" db="EMBL/GenBank/DDBJ databases">
        <title>Whole genome sequencing of Parabacteroides sp. AD58.</title>
        <authorList>
            <person name="Chaplin A.V."/>
            <person name="Pikina A.P."/>
            <person name="Sokolova S.R."/>
            <person name="Korostin D.O."/>
            <person name="Efimov B.A."/>
        </authorList>
    </citation>
    <scope>NUCLEOTIDE SEQUENCE [LARGE SCALE GENOMIC DNA]</scope>
    <source>
        <strain evidence="2 3">AD58</strain>
    </source>
</reference>